<protein>
    <submittedName>
        <fullName evidence="2">Uncharacterized protein</fullName>
    </submittedName>
</protein>
<gene>
    <name evidence="2" type="primary">Cnig_chr_II.g6961</name>
    <name evidence="2" type="ORF">B9Z55_006961</name>
</gene>
<proteinExistence type="predicted"/>
<evidence type="ECO:0000313" key="2">
    <source>
        <dbReference type="EMBL" id="PIC47708.1"/>
    </source>
</evidence>
<evidence type="ECO:0000256" key="1">
    <source>
        <dbReference type="SAM" id="SignalP"/>
    </source>
</evidence>
<dbReference type="OrthoDB" id="10300829at2759"/>
<dbReference type="Proteomes" id="UP000230233">
    <property type="component" value="Chromosome II"/>
</dbReference>
<comment type="caution">
    <text evidence="2">The sequence shown here is derived from an EMBL/GenBank/DDBJ whole genome shotgun (WGS) entry which is preliminary data.</text>
</comment>
<feature type="signal peptide" evidence="1">
    <location>
        <begin position="1"/>
        <end position="18"/>
    </location>
</feature>
<reference evidence="3" key="1">
    <citation type="submission" date="2017-10" db="EMBL/GenBank/DDBJ databases">
        <title>Rapid genome shrinkage in a self-fertile nematode reveals novel sperm competition proteins.</title>
        <authorList>
            <person name="Yin D."/>
            <person name="Schwarz E.M."/>
            <person name="Thomas C.G."/>
            <person name="Felde R.L."/>
            <person name="Korf I.F."/>
            <person name="Cutter A.D."/>
            <person name="Schartner C.M."/>
            <person name="Ralston E.J."/>
            <person name="Meyer B.J."/>
            <person name="Haag E.S."/>
        </authorList>
    </citation>
    <scope>NUCLEOTIDE SEQUENCE [LARGE SCALE GENOMIC DNA]</scope>
    <source>
        <strain evidence="3">JU1422</strain>
    </source>
</reference>
<name>A0A2G5V7F4_9PELO</name>
<keyword evidence="1" id="KW-0732">Signal</keyword>
<organism evidence="2 3">
    <name type="scientific">Caenorhabditis nigoni</name>
    <dbReference type="NCBI Taxonomy" id="1611254"/>
    <lineage>
        <taxon>Eukaryota</taxon>
        <taxon>Metazoa</taxon>
        <taxon>Ecdysozoa</taxon>
        <taxon>Nematoda</taxon>
        <taxon>Chromadorea</taxon>
        <taxon>Rhabditida</taxon>
        <taxon>Rhabditina</taxon>
        <taxon>Rhabditomorpha</taxon>
        <taxon>Rhabditoidea</taxon>
        <taxon>Rhabditidae</taxon>
        <taxon>Peloderinae</taxon>
        <taxon>Caenorhabditis</taxon>
    </lineage>
</organism>
<feature type="chain" id="PRO_5013747734" evidence="1">
    <location>
        <begin position="19"/>
        <end position="133"/>
    </location>
</feature>
<dbReference type="AlphaFoldDB" id="A0A2G5V7F4"/>
<sequence length="133" mass="15209">MNVLNICLLLSLIGFSHGTVYWMKHMDLVQVQTNLILFLHTHYDTALLRELLIPGNNIDRYLARHQKKIMSAQVQSAQESIGNVITEIVLVHDEGKEYHTKLHMIPSASSPTGYKIDKAVVCKNEECQEDYED</sequence>
<evidence type="ECO:0000313" key="3">
    <source>
        <dbReference type="Proteomes" id="UP000230233"/>
    </source>
</evidence>
<accession>A0A2G5V7F4</accession>
<keyword evidence="3" id="KW-1185">Reference proteome</keyword>
<dbReference type="EMBL" id="PDUG01000002">
    <property type="protein sequence ID" value="PIC47708.1"/>
    <property type="molecule type" value="Genomic_DNA"/>
</dbReference>